<accession>A0AAD3Y0C2</accession>
<dbReference type="PANTHER" id="PTHR46463">
    <property type="entry name" value="ZINC FINGER, RING/FYVE/PHD-TYPE"/>
    <property type="match status" value="1"/>
</dbReference>
<dbReference type="AlphaFoldDB" id="A0AAD3Y0C2"/>
<evidence type="ECO:0000256" key="8">
    <source>
        <dbReference type="PROSITE-ProRule" id="PRU00175"/>
    </source>
</evidence>
<reference evidence="11" key="1">
    <citation type="submission" date="2023-05" db="EMBL/GenBank/DDBJ databases">
        <title>Nepenthes gracilis genome sequencing.</title>
        <authorList>
            <person name="Fukushima K."/>
        </authorList>
    </citation>
    <scope>NUCLEOTIDE SEQUENCE</scope>
    <source>
        <strain evidence="11">SING2019-196</strain>
    </source>
</reference>
<keyword evidence="12" id="KW-1185">Reference proteome</keyword>
<dbReference type="EC" id="2.3.2.27" evidence="2"/>
<protein>
    <recommendedName>
        <fullName evidence="2">RING-type E3 ubiquitin transferase</fullName>
        <ecNumber evidence="2">2.3.2.27</ecNumber>
    </recommendedName>
</protein>
<dbReference type="InterPro" id="IPR013083">
    <property type="entry name" value="Znf_RING/FYVE/PHD"/>
</dbReference>
<evidence type="ECO:0000256" key="9">
    <source>
        <dbReference type="SAM" id="MobiDB-lite"/>
    </source>
</evidence>
<comment type="catalytic activity">
    <reaction evidence="1">
        <text>S-ubiquitinyl-[E2 ubiquitin-conjugating enzyme]-L-cysteine + [acceptor protein]-L-lysine = [E2 ubiquitin-conjugating enzyme]-L-cysteine + N(6)-ubiquitinyl-[acceptor protein]-L-lysine.</text>
        <dbReference type="EC" id="2.3.2.27"/>
    </reaction>
</comment>
<dbReference type="SUPFAM" id="SSF57850">
    <property type="entry name" value="RING/U-box"/>
    <property type="match status" value="1"/>
</dbReference>
<feature type="region of interest" description="Disordered" evidence="9">
    <location>
        <begin position="135"/>
        <end position="156"/>
    </location>
</feature>
<keyword evidence="5 8" id="KW-0863">Zinc-finger</keyword>
<organism evidence="11 12">
    <name type="scientific">Nepenthes gracilis</name>
    <name type="common">Slender pitcher plant</name>
    <dbReference type="NCBI Taxonomy" id="150966"/>
    <lineage>
        <taxon>Eukaryota</taxon>
        <taxon>Viridiplantae</taxon>
        <taxon>Streptophyta</taxon>
        <taxon>Embryophyta</taxon>
        <taxon>Tracheophyta</taxon>
        <taxon>Spermatophyta</taxon>
        <taxon>Magnoliopsida</taxon>
        <taxon>eudicotyledons</taxon>
        <taxon>Gunneridae</taxon>
        <taxon>Pentapetalae</taxon>
        <taxon>Caryophyllales</taxon>
        <taxon>Nepenthaceae</taxon>
        <taxon>Nepenthes</taxon>
    </lineage>
</organism>
<dbReference type="Proteomes" id="UP001279734">
    <property type="component" value="Unassembled WGS sequence"/>
</dbReference>
<evidence type="ECO:0000256" key="7">
    <source>
        <dbReference type="ARBA" id="ARBA00022833"/>
    </source>
</evidence>
<proteinExistence type="predicted"/>
<keyword evidence="6" id="KW-0833">Ubl conjugation pathway</keyword>
<keyword evidence="7" id="KW-0862">Zinc</keyword>
<evidence type="ECO:0000256" key="6">
    <source>
        <dbReference type="ARBA" id="ARBA00022786"/>
    </source>
</evidence>
<dbReference type="PROSITE" id="PS50089">
    <property type="entry name" value="ZF_RING_2"/>
    <property type="match status" value="1"/>
</dbReference>
<evidence type="ECO:0000313" key="12">
    <source>
        <dbReference type="Proteomes" id="UP001279734"/>
    </source>
</evidence>
<dbReference type="EMBL" id="BSYO01000024">
    <property type="protein sequence ID" value="GMH22456.1"/>
    <property type="molecule type" value="Genomic_DNA"/>
</dbReference>
<comment type="caution">
    <text evidence="11">The sequence shown here is derived from an EMBL/GenBank/DDBJ whole genome shotgun (WGS) entry which is preliminary data.</text>
</comment>
<feature type="domain" description="RING-type" evidence="10">
    <location>
        <begin position="160"/>
        <end position="201"/>
    </location>
</feature>
<dbReference type="Gene3D" id="3.30.40.10">
    <property type="entry name" value="Zinc/RING finger domain, C3HC4 (zinc finger)"/>
    <property type="match status" value="1"/>
</dbReference>
<evidence type="ECO:0000256" key="1">
    <source>
        <dbReference type="ARBA" id="ARBA00000900"/>
    </source>
</evidence>
<evidence type="ECO:0000256" key="4">
    <source>
        <dbReference type="ARBA" id="ARBA00022723"/>
    </source>
</evidence>
<evidence type="ECO:0000256" key="3">
    <source>
        <dbReference type="ARBA" id="ARBA00022679"/>
    </source>
</evidence>
<keyword evidence="4" id="KW-0479">Metal-binding</keyword>
<dbReference type="SMART" id="SM00184">
    <property type="entry name" value="RING"/>
    <property type="match status" value="1"/>
</dbReference>
<dbReference type="FunFam" id="3.30.40.10:FF:000376">
    <property type="entry name" value="Putative E3 ubiquitin-protein ligase RHB1A"/>
    <property type="match status" value="1"/>
</dbReference>
<evidence type="ECO:0000259" key="10">
    <source>
        <dbReference type="PROSITE" id="PS50089"/>
    </source>
</evidence>
<dbReference type="CDD" id="cd23116">
    <property type="entry name" value="RING-H2_AIRP1-like"/>
    <property type="match status" value="1"/>
</dbReference>
<dbReference type="InterPro" id="IPR001841">
    <property type="entry name" value="Znf_RING"/>
</dbReference>
<gene>
    <name evidence="11" type="ORF">Nepgr_024299</name>
</gene>
<dbReference type="PANTHER" id="PTHR46463:SF44">
    <property type="entry name" value="RING_U-BOX SUPERFAMILY PROTEIN"/>
    <property type="match status" value="1"/>
</dbReference>
<dbReference type="GO" id="GO:0008270">
    <property type="term" value="F:zinc ion binding"/>
    <property type="evidence" value="ECO:0007669"/>
    <property type="project" value="UniProtKB-KW"/>
</dbReference>
<name>A0AAD3Y0C2_NEPGR</name>
<feature type="region of interest" description="Disordered" evidence="9">
    <location>
        <begin position="78"/>
        <end position="101"/>
    </location>
</feature>
<dbReference type="GO" id="GO:0005829">
    <property type="term" value="C:cytosol"/>
    <property type="evidence" value="ECO:0007669"/>
    <property type="project" value="TreeGrafter"/>
</dbReference>
<dbReference type="Pfam" id="PF13639">
    <property type="entry name" value="zf-RING_2"/>
    <property type="match status" value="1"/>
</dbReference>
<sequence length="211" mass="22849">MGGCCCSSRQSHLHGTPVYYFCPPTLEERQTLRSYHGAASSISAGFLVGLNLDTSSPDTYRPPPTPIPFNVLFGRPQTPVGPRRSPGTKFDPAGQSTESAPVAETAVALSHGTSGSPDCIKKSDSKTLADILLASPTKSDVDPSNPNEPDKLASEEEDVCPICLEEYDAENPKMITNCEHDFHLSCILDWMERSDSCPVCDKEMIFDPPDD</sequence>
<evidence type="ECO:0000256" key="2">
    <source>
        <dbReference type="ARBA" id="ARBA00012483"/>
    </source>
</evidence>
<feature type="compositionally biased region" description="Polar residues" evidence="9">
    <location>
        <begin position="136"/>
        <end position="147"/>
    </location>
</feature>
<keyword evidence="3" id="KW-0808">Transferase</keyword>
<evidence type="ECO:0000313" key="11">
    <source>
        <dbReference type="EMBL" id="GMH22456.1"/>
    </source>
</evidence>
<evidence type="ECO:0000256" key="5">
    <source>
        <dbReference type="ARBA" id="ARBA00022771"/>
    </source>
</evidence>
<dbReference type="GO" id="GO:0061630">
    <property type="term" value="F:ubiquitin protein ligase activity"/>
    <property type="evidence" value="ECO:0007669"/>
    <property type="project" value="UniProtKB-EC"/>
</dbReference>